<comment type="similarity">
    <text evidence="2 11">Belongs to the glycosyltransferase 31 family.</text>
</comment>
<evidence type="ECO:0000313" key="13">
    <source>
        <dbReference type="Proteomes" id="UP000499080"/>
    </source>
</evidence>
<dbReference type="FunFam" id="3.90.550.50:FF:000001">
    <property type="entry name" value="Hexosyltransferase"/>
    <property type="match status" value="1"/>
</dbReference>
<keyword evidence="7 11" id="KW-1133">Transmembrane helix</keyword>
<evidence type="ECO:0000256" key="6">
    <source>
        <dbReference type="ARBA" id="ARBA00022968"/>
    </source>
</evidence>
<keyword evidence="13" id="KW-1185">Reference proteome</keyword>
<evidence type="ECO:0000256" key="7">
    <source>
        <dbReference type="ARBA" id="ARBA00022989"/>
    </source>
</evidence>
<evidence type="ECO:0000256" key="3">
    <source>
        <dbReference type="ARBA" id="ARBA00022676"/>
    </source>
</evidence>
<keyword evidence="9 11" id="KW-0472">Membrane</keyword>
<evidence type="ECO:0000256" key="10">
    <source>
        <dbReference type="ARBA" id="ARBA00023180"/>
    </source>
</evidence>
<organism evidence="12 13">
    <name type="scientific">Araneus ventricosus</name>
    <name type="common">Orbweaver spider</name>
    <name type="synonym">Epeira ventricosa</name>
    <dbReference type="NCBI Taxonomy" id="182803"/>
    <lineage>
        <taxon>Eukaryota</taxon>
        <taxon>Metazoa</taxon>
        <taxon>Ecdysozoa</taxon>
        <taxon>Arthropoda</taxon>
        <taxon>Chelicerata</taxon>
        <taxon>Arachnida</taxon>
        <taxon>Araneae</taxon>
        <taxon>Araneomorphae</taxon>
        <taxon>Entelegynae</taxon>
        <taxon>Araneoidea</taxon>
        <taxon>Araneidae</taxon>
        <taxon>Araneus</taxon>
    </lineage>
</organism>
<comment type="subcellular location">
    <subcellularLocation>
        <location evidence="1 11">Golgi apparatus membrane</location>
        <topology evidence="1 11">Single-pass type II membrane protein</topology>
    </subcellularLocation>
</comment>
<proteinExistence type="inferred from homology"/>
<evidence type="ECO:0000256" key="8">
    <source>
        <dbReference type="ARBA" id="ARBA00023034"/>
    </source>
</evidence>
<feature type="transmembrane region" description="Helical" evidence="11">
    <location>
        <begin position="20"/>
        <end position="38"/>
    </location>
</feature>
<protein>
    <recommendedName>
        <fullName evidence="11">Hexosyltransferase</fullName>
        <ecNumber evidence="11">2.4.1.-</ecNumber>
    </recommendedName>
</protein>
<accession>A0A4Y2FN62</accession>
<keyword evidence="3 11" id="KW-0328">Glycosyltransferase</keyword>
<evidence type="ECO:0000256" key="1">
    <source>
        <dbReference type="ARBA" id="ARBA00004323"/>
    </source>
</evidence>
<dbReference type="InterPro" id="IPR002659">
    <property type="entry name" value="Glyco_trans_31"/>
</dbReference>
<keyword evidence="4 12" id="KW-0808">Transferase</keyword>
<dbReference type="Proteomes" id="UP000499080">
    <property type="component" value="Unassembled WGS sequence"/>
</dbReference>
<comment type="caution">
    <text evidence="12">The sequence shown here is derived from an EMBL/GenBank/DDBJ whole genome shotgun (WGS) entry which is preliminary data.</text>
</comment>
<dbReference type="PANTHER" id="PTHR11214:SF376">
    <property type="entry name" value="HEXOSYLTRANSFERASE"/>
    <property type="match status" value="1"/>
</dbReference>
<dbReference type="EMBL" id="BGPR01001009">
    <property type="protein sequence ID" value="GBM42892.1"/>
    <property type="molecule type" value="Genomic_DNA"/>
</dbReference>
<evidence type="ECO:0000256" key="5">
    <source>
        <dbReference type="ARBA" id="ARBA00022692"/>
    </source>
</evidence>
<dbReference type="EC" id="2.4.1.-" evidence="11"/>
<dbReference type="AlphaFoldDB" id="A0A4Y2FN62"/>
<reference evidence="12 13" key="1">
    <citation type="journal article" date="2019" name="Sci. Rep.">
        <title>Orb-weaving spider Araneus ventricosus genome elucidates the spidroin gene catalogue.</title>
        <authorList>
            <person name="Kono N."/>
            <person name="Nakamura H."/>
            <person name="Ohtoshi R."/>
            <person name="Moran D.A.P."/>
            <person name="Shinohara A."/>
            <person name="Yoshida Y."/>
            <person name="Fujiwara M."/>
            <person name="Mori M."/>
            <person name="Tomita M."/>
            <person name="Arakawa K."/>
        </authorList>
    </citation>
    <scope>NUCLEOTIDE SEQUENCE [LARGE SCALE GENOMIC DNA]</scope>
</reference>
<dbReference type="GO" id="GO:0006493">
    <property type="term" value="P:protein O-linked glycosylation"/>
    <property type="evidence" value="ECO:0007669"/>
    <property type="project" value="TreeGrafter"/>
</dbReference>
<evidence type="ECO:0000256" key="9">
    <source>
        <dbReference type="ARBA" id="ARBA00023136"/>
    </source>
</evidence>
<sequence>MPAFLKLLYSKWALNHCKRIGVILCCLILFWLYVDYVFHFQARRFAPKSNLELYKFRYLINNDICKEDPYLLILVHTAVEHFEHRNVIRNTWKNPEMDLPTTKVVFLLGTTDKFQTEIEKENELHRDIVQGDFLDSYRNLTYKHVMGLSWAASNCNGTKYLMKMDDDIFIDIYQLMDYIMNRMKNLDLRNNIACYFQTGMPVVRDPVSKWFVSKEEFAPDTFDDYCSGWAYLTTTRVAQRLREAAKKLPYFWVDDVHLTGTAAKLANVGQIRMNHLFALESDGLIDWTRRSVNLKWDKVFAPTWGDLALSRKAIKKAFKCYKTKCKCCYKPPTTPKLTTTSTTVKGVAQLIMFPLH</sequence>
<evidence type="ECO:0000313" key="12">
    <source>
        <dbReference type="EMBL" id="GBM42892.1"/>
    </source>
</evidence>
<keyword evidence="10" id="KW-0325">Glycoprotein</keyword>
<evidence type="ECO:0000256" key="11">
    <source>
        <dbReference type="RuleBase" id="RU363063"/>
    </source>
</evidence>
<dbReference type="PANTHER" id="PTHR11214">
    <property type="entry name" value="BETA-1,3-N-ACETYLGLUCOSAMINYLTRANSFERASE"/>
    <property type="match status" value="1"/>
</dbReference>
<keyword evidence="5 11" id="KW-0812">Transmembrane</keyword>
<evidence type="ECO:0000256" key="4">
    <source>
        <dbReference type="ARBA" id="ARBA00022679"/>
    </source>
</evidence>
<name>A0A4Y2FN62_ARAVE</name>
<dbReference type="Pfam" id="PF01762">
    <property type="entry name" value="Galactosyl_T"/>
    <property type="match status" value="1"/>
</dbReference>
<dbReference type="Gene3D" id="3.90.550.50">
    <property type="match status" value="1"/>
</dbReference>
<dbReference type="GO" id="GO:0016758">
    <property type="term" value="F:hexosyltransferase activity"/>
    <property type="evidence" value="ECO:0007669"/>
    <property type="project" value="InterPro"/>
</dbReference>
<evidence type="ECO:0000256" key="2">
    <source>
        <dbReference type="ARBA" id="ARBA00008661"/>
    </source>
</evidence>
<dbReference type="GO" id="GO:0000139">
    <property type="term" value="C:Golgi membrane"/>
    <property type="evidence" value="ECO:0007669"/>
    <property type="project" value="UniProtKB-SubCell"/>
</dbReference>
<keyword evidence="6 11" id="KW-0735">Signal-anchor</keyword>
<keyword evidence="8 11" id="KW-0333">Golgi apparatus</keyword>
<gene>
    <name evidence="12" type="primary">B3gnt5</name>
    <name evidence="12" type="ORF">AVEN_240826_1</name>
</gene>
<dbReference type="OrthoDB" id="115198at2759"/>